<dbReference type="AlphaFoldDB" id="I4AHC0"/>
<evidence type="ECO:0000259" key="2">
    <source>
        <dbReference type="Pfam" id="PF00144"/>
    </source>
</evidence>
<evidence type="ECO:0000313" key="4">
    <source>
        <dbReference type="Proteomes" id="UP000006054"/>
    </source>
</evidence>
<dbReference type="InterPro" id="IPR001466">
    <property type="entry name" value="Beta-lactam-related"/>
</dbReference>
<dbReference type="EMBL" id="CP003345">
    <property type="protein sequence ID" value="AFM03355.1"/>
    <property type="molecule type" value="Genomic_DNA"/>
</dbReference>
<dbReference type="InterPro" id="IPR050491">
    <property type="entry name" value="AmpC-like"/>
</dbReference>
<dbReference type="PANTHER" id="PTHR46825">
    <property type="entry name" value="D-ALANYL-D-ALANINE-CARBOXYPEPTIDASE/ENDOPEPTIDASE AMPH"/>
    <property type="match status" value="1"/>
</dbReference>
<keyword evidence="4" id="KW-1185">Reference proteome</keyword>
<sequence precursor="true">MLQKIFYLIISIAFLFACTSNTETKETASTPNEKTPNYDNQIDTLATRYLDLGRFSGTILIAQDDSIVFNKSYGLADYITIKEFTDSTAFKIGHLSEIFTEAIIRDLISQNLIQLDEKVSTYIPQIKQNFTIEQLLNHQTKLQTIAQIQEENPNKPYSLLEYISLSNNKDDKIIENQSELDYNILGIIIEKITTKSFSEVLENYAQKWNLENTYFHKTDTTHLAIGYLFFNHRNQGLKLKPSPKYQDSMAFSSRGIKSTTQDIFKFTQQLSDKNINKEGFLINDGFSYSIKKDNDKKQTVLILSNRKHPIAREMSESIDKILNDKEYELPLLRQEIAINPSLLKEYEGTYSMNEDTKLTFVAEKDSLFFIMGENKIKLKPQSENQFFMFENDSSIRFERDSTDKISKAILLDGFLEGKTALKIEE</sequence>
<reference evidence="4" key="1">
    <citation type="submission" date="2012-06" db="EMBL/GenBank/DDBJ databases">
        <title>The complete genome of Flexibacter litoralis DSM 6794.</title>
        <authorList>
            <person name="Lucas S."/>
            <person name="Copeland A."/>
            <person name="Lapidus A."/>
            <person name="Glavina del Rio T."/>
            <person name="Dalin E."/>
            <person name="Tice H."/>
            <person name="Bruce D."/>
            <person name="Goodwin L."/>
            <person name="Pitluck S."/>
            <person name="Peters L."/>
            <person name="Ovchinnikova G."/>
            <person name="Lu M."/>
            <person name="Kyrpides N."/>
            <person name="Mavromatis K."/>
            <person name="Ivanova N."/>
            <person name="Brettin T."/>
            <person name="Detter J.C."/>
            <person name="Han C."/>
            <person name="Larimer F."/>
            <person name="Land M."/>
            <person name="Hauser L."/>
            <person name="Markowitz V."/>
            <person name="Cheng J.-F."/>
            <person name="Hugenholtz P."/>
            <person name="Woyke T."/>
            <person name="Wu D."/>
            <person name="Spring S."/>
            <person name="Lang E."/>
            <person name="Kopitz M."/>
            <person name="Brambilla E."/>
            <person name="Klenk H.-P."/>
            <person name="Eisen J.A."/>
        </authorList>
    </citation>
    <scope>NUCLEOTIDE SEQUENCE [LARGE SCALE GENOMIC DNA]</scope>
    <source>
        <strain evidence="4">ATCC 23117 / DSM 6794 / NBRC 15988 / NCIMB 1366 / Sio-4</strain>
    </source>
</reference>
<dbReference type="InterPro" id="IPR012338">
    <property type="entry name" value="Beta-lactam/transpept-like"/>
</dbReference>
<evidence type="ECO:0000313" key="3">
    <source>
        <dbReference type="EMBL" id="AFM03355.1"/>
    </source>
</evidence>
<protein>
    <submittedName>
        <fullName evidence="3">Penicillin-binding protein, beta-lactamase class C</fullName>
    </submittedName>
</protein>
<dbReference type="HOGENOM" id="CLU_658505_0_0_10"/>
<dbReference type="Proteomes" id="UP000006054">
    <property type="component" value="Chromosome"/>
</dbReference>
<dbReference type="STRING" id="880071.Fleli_0900"/>
<dbReference type="RefSeq" id="WP_014796813.1">
    <property type="nucleotide sequence ID" value="NC_018018.1"/>
</dbReference>
<dbReference type="KEGG" id="fli:Fleli_0900"/>
<dbReference type="eggNOG" id="COG1680">
    <property type="taxonomic scope" value="Bacteria"/>
</dbReference>
<evidence type="ECO:0000256" key="1">
    <source>
        <dbReference type="SAM" id="SignalP"/>
    </source>
</evidence>
<proteinExistence type="predicted"/>
<feature type="domain" description="Beta-lactamase-related" evidence="2">
    <location>
        <begin position="48"/>
        <end position="276"/>
    </location>
</feature>
<feature type="signal peptide" evidence="1">
    <location>
        <begin position="1"/>
        <end position="22"/>
    </location>
</feature>
<feature type="chain" id="PRO_5003685283" evidence="1">
    <location>
        <begin position="23"/>
        <end position="425"/>
    </location>
</feature>
<gene>
    <name evidence="3" type="ordered locus">Fleli_0900</name>
</gene>
<accession>I4AHC0</accession>
<dbReference type="PROSITE" id="PS51257">
    <property type="entry name" value="PROKAR_LIPOPROTEIN"/>
    <property type="match status" value="1"/>
</dbReference>
<dbReference type="OrthoDB" id="9793489at2"/>
<name>I4AHC0_BERLS</name>
<dbReference type="Pfam" id="PF00144">
    <property type="entry name" value="Beta-lactamase"/>
    <property type="match status" value="1"/>
</dbReference>
<dbReference type="PANTHER" id="PTHR46825:SF9">
    <property type="entry name" value="BETA-LACTAMASE-RELATED DOMAIN-CONTAINING PROTEIN"/>
    <property type="match status" value="1"/>
</dbReference>
<dbReference type="Gene3D" id="3.40.710.10">
    <property type="entry name" value="DD-peptidase/beta-lactamase superfamily"/>
    <property type="match status" value="1"/>
</dbReference>
<keyword evidence="1" id="KW-0732">Signal</keyword>
<organism evidence="3 4">
    <name type="scientific">Bernardetia litoralis (strain ATCC 23117 / DSM 6794 / NBRC 15988 / NCIMB 1366 / Fx l1 / Sio-4)</name>
    <name type="common">Flexibacter litoralis</name>
    <dbReference type="NCBI Taxonomy" id="880071"/>
    <lineage>
        <taxon>Bacteria</taxon>
        <taxon>Pseudomonadati</taxon>
        <taxon>Bacteroidota</taxon>
        <taxon>Cytophagia</taxon>
        <taxon>Cytophagales</taxon>
        <taxon>Bernardetiaceae</taxon>
        <taxon>Bernardetia</taxon>
    </lineage>
</organism>
<dbReference type="SUPFAM" id="SSF56601">
    <property type="entry name" value="beta-lactamase/transpeptidase-like"/>
    <property type="match status" value="1"/>
</dbReference>